<dbReference type="OrthoDB" id="9790815at2"/>
<dbReference type="RefSeq" id="WP_145368731.1">
    <property type="nucleotide sequence ID" value="NZ_CP036275.1"/>
</dbReference>
<feature type="region of interest" description="Disordered" evidence="3">
    <location>
        <begin position="153"/>
        <end position="185"/>
    </location>
</feature>
<evidence type="ECO:0000256" key="4">
    <source>
        <dbReference type="SAM" id="SignalP"/>
    </source>
</evidence>
<dbReference type="Proteomes" id="UP000320496">
    <property type="component" value="Chromosome"/>
</dbReference>
<keyword evidence="2" id="KW-0119">Carbohydrate metabolism</keyword>
<dbReference type="EC" id="3.1.1.31" evidence="5"/>
<dbReference type="GO" id="GO:0017057">
    <property type="term" value="F:6-phosphogluconolactonase activity"/>
    <property type="evidence" value="ECO:0007669"/>
    <property type="project" value="UniProtKB-EC"/>
</dbReference>
<dbReference type="PANTHER" id="PTHR30344:SF1">
    <property type="entry name" value="6-PHOSPHOGLUCONOLACTONASE"/>
    <property type="match status" value="1"/>
</dbReference>
<evidence type="ECO:0000313" key="6">
    <source>
        <dbReference type="Proteomes" id="UP000320496"/>
    </source>
</evidence>
<dbReference type="SUPFAM" id="SSF51004">
    <property type="entry name" value="C-terminal (heme d1) domain of cytochrome cd1-nitrite reductase"/>
    <property type="match status" value="1"/>
</dbReference>
<evidence type="ECO:0000256" key="2">
    <source>
        <dbReference type="ARBA" id="ARBA00022526"/>
    </source>
</evidence>
<dbReference type="InterPro" id="IPR019405">
    <property type="entry name" value="Lactonase_7-beta_prop"/>
</dbReference>
<name>A0A517Z5H4_9PLAN</name>
<dbReference type="EMBL" id="CP036275">
    <property type="protein sequence ID" value="QDU37707.1"/>
    <property type="molecule type" value="Genomic_DNA"/>
</dbReference>
<comment type="similarity">
    <text evidence="1">Belongs to the cycloisomerase 2 family.</text>
</comment>
<dbReference type="PANTHER" id="PTHR30344">
    <property type="entry name" value="6-PHOSPHOGLUCONOLACTONASE-RELATED"/>
    <property type="match status" value="1"/>
</dbReference>
<accession>A0A517Z5H4</accession>
<feature type="region of interest" description="Disordered" evidence="3">
    <location>
        <begin position="203"/>
        <end position="223"/>
    </location>
</feature>
<evidence type="ECO:0000256" key="1">
    <source>
        <dbReference type="ARBA" id="ARBA00005564"/>
    </source>
</evidence>
<feature type="signal peptide" evidence="4">
    <location>
        <begin position="1"/>
        <end position="21"/>
    </location>
</feature>
<dbReference type="GO" id="GO:0005829">
    <property type="term" value="C:cytosol"/>
    <property type="evidence" value="ECO:0007669"/>
    <property type="project" value="TreeGrafter"/>
</dbReference>
<evidence type="ECO:0000313" key="5">
    <source>
        <dbReference type="EMBL" id="QDU37707.1"/>
    </source>
</evidence>
<dbReference type="InterPro" id="IPR015943">
    <property type="entry name" value="WD40/YVTN_repeat-like_dom_sf"/>
</dbReference>
<dbReference type="KEGG" id="mri:Mal4_20230"/>
<gene>
    <name evidence="5" type="primary">pgl_2</name>
    <name evidence="5" type="ORF">Mal4_20230</name>
</gene>
<dbReference type="Pfam" id="PF10282">
    <property type="entry name" value="Lactonase"/>
    <property type="match status" value="1"/>
</dbReference>
<proteinExistence type="inferred from homology"/>
<keyword evidence="2" id="KW-0313">Glucose metabolism</keyword>
<dbReference type="InterPro" id="IPR050282">
    <property type="entry name" value="Cycloisomerase_2"/>
</dbReference>
<dbReference type="Gene3D" id="2.130.10.10">
    <property type="entry name" value="YVTN repeat-like/Quinoprotein amine dehydrogenase"/>
    <property type="match status" value="1"/>
</dbReference>
<dbReference type="GO" id="GO:0006006">
    <property type="term" value="P:glucose metabolic process"/>
    <property type="evidence" value="ECO:0007669"/>
    <property type="project" value="UniProtKB-KW"/>
</dbReference>
<sequence length="376" mass="40043" precursor="true">MIRRVFLVAVAALLAATNLYAAEDGTLRVYYGTKNQSGSQGIYTGTLDLATGTLSSPQLAAEADNPGFLAISHNGRFLYSVANSKEGNWIVAWAIDRDTGTLTELNRQETGGVNPCHVSVGPKDRYVVYANYTGGSCGLMPLADDGSLLPRSSFFQHSGGSGVNEKRQEGPHPHSARTAPGGQLVMVPDLGQDRVRIYRVADDGRSMTPNDPPVATTPPGGGPRHVAFSPDGRWMYVNNEMASSVTMFDLDPSTGVTEAKQTISTLPEDFTGNNSTAEILVHPTGRFVYCSNRGHDSIAAFAIDESTGMLTEIGRTSSGGNTPRNFGITPDGRYVIAANQSSDDVAVLKVDLKTGELSPTGNSIKVPHCICVRFLK</sequence>
<dbReference type="InterPro" id="IPR011048">
    <property type="entry name" value="Haem_d1_sf"/>
</dbReference>
<dbReference type="FunFam" id="2.130.10.10:FF:000306">
    <property type="entry name" value="3-carboxymuconate cyclase"/>
    <property type="match status" value="1"/>
</dbReference>
<protein>
    <submittedName>
        <fullName evidence="5">6-phosphogluconolactonase</fullName>
        <ecNumber evidence="5">3.1.1.31</ecNumber>
    </submittedName>
</protein>
<keyword evidence="6" id="KW-1185">Reference proteome</keyword>
<keyword evidence="5" id="KW-0378">Hydrolase</keyword>
<organism evidence="5 6">
    <name type="scientific">Maioricimonas rarisocia</name>
    <dbReference type="NCBI Taxonomy" id="2528026"/>
    <lineage>
        <taxon>Bacteria</taxon>
        <taxon>Pseudomonadati</taxon>
        <taxon>Planctomycetota</taxon>
        <taxon>Planctomycetia</taxon>
        <taxon>Planctomycetales</taxon>
        <taxon>Planctomycetaceae</taxon>
        <taxon>Maioricimonas</taxon>
    </lineage>
</organism>
<feature type="chain" id="PRO_5022027374" evidence="4">
    <location>
        <begin position="22"/>
        <end position="376"/>
    </location>
</feature>
<reference evidence="5 6" key="1">
    <citation type="submission" date="2019-02" db="EMBL/GenBank/DDBJ databases">
        <title>Deep-cultivation of Planctomycetes and their phenomic and genomic characterization uncovers novel biology.</title>
        <authorList>
            <person name="Wiegand S."/>
            <person name="Jogler M."/>
            <person name="Boedeker C."/>
            <person name="Pinto D."/>
            <person name="Vollmers J."/>
            <person name="Rivas-Marin E."/>
            <person name="Kohn T."/>
            <person name="Peeters S.H."/>
            <person name="Heuer A."/>
            <person name="Rast P."/>
            <person name="Oberbeckmann S."/>
            <person name="Bunk B."/>
            <person name="Jeske O."/>
            <person name="Meyerdierks A."/>
            <person name="Storesund J.E."/>
            <person name="Kallscheuer N."/>
            <person name="Luecker S."/>
            <person name="Lage O.M."/>
            <person name="Pohl T."/>
            <person name="Merkel B.J."/>
            <person name="Hornburger P."/>
            <person name="Mueller R.-W."/>
            <person name="Bruemmer F."/>
            <person name="Labrenz M."/>
            <person name="Spormann A.M."/>
            <person name="Op den Camp H."/>
            <person name="Overmann J."/>
            <person name="Amann R."/>
            <person name="Jetten M.S.M."/>
            <person name="Mascher T."/>
            <person name="Medema M.H."/>
            <person name="Devos D.P."/>
            <person name="Kaster A.-K."/>
            <person name="Ovreas L."/>
            <person name="Rohde M."/>
            <person name="Galperin M.Y."/>
            <person name="Jogler C."/>
        </authorList>
    </citation>
    <scope>NUCLEOTIDE SEQUENCE [LARGE SCALE GENOMIC DNA]</scope>
    <source>
        <strain evidence="5 6">Mal4</strain>
    </source>
</reference>
<keyword evidence="4" id="KW-0732">Signal</keyword>
<dbReference type="AlphaFoldDB" id="A0A517Z5H4"/>
<evidence type="ECO:0000256" key="3">
    <source>
        <dbReference type="SAM" id="MobiDB-lite"/>
    </source>
</evidence>